<keyword evidence="3" id="KW-1185">Reference proteome</keyword>
<dbReference type="PROSITE" id="PS51340">
    <property type="entry name" value="MOSC"/>
    <property type="match status" value="1"/>
</dbReference>
<reference evidence="2 3" key="1">
    <citation type="submission" date="2018-06" db="EMBL/GenBank/DDBJ databases">
        <title>Genomic Encyclopedia of Archaeal and Bacterial Type Strains, Phase II (KMG-II): from individual species to whole genera.</title>
        <authorList>
            <person name="Goeker M."/>
        </authorList>
    </citation>
    <scope>NUCLEOTIDE SEQUENCE [LARGE SCALE GENOMIC DNA]</scope>
    <source>
        <strain evidence="2 3">DSM 21851</strain>
    </source>
</reference>
<accession>A0A327WIZ6</accession>
<proteinExistence type="predicted"/>
<dbReference type="AlphaFoldDB" id="A0A327WIZ6"/>
<evidence type="ECO:0000313" key="2">
    <source>
        <dbReference type="EMBL" id="RAJ91090.1"/>
    </source>
</evidence>
<dbReference type="InterPro" id="IPR011037">
    <property type="entry name" value="Pyrv_Knase-like_insert_dom_sf"/>
</dbReference>
<comment type="caution">
    <text evidence="2">The sequence shown here is derived from an EMBL/GenBank/DDBJ whole genome shotgun (WGS) entry which is preliminary data.</text>
</comment>
<sequence length="118" mass="13109">MDVFPYSVITQATLDQLSQLNPSAHFDVRRFRMNLVLHTSGTGFTENAWVGRGLSIGDGVELSVTMPTPRCVMVTLPQTNLPPDLQVLKSLVHYNRLDIMGPGCFPVQVFIPVWKPKG</sequence>
<dbReference type="Pfam" id="PF03473">
    <property type="entry name" value="MOSC"/>
    <property type="match status" value="1"/>
</dbReference>
<evidence type="ECO:0000259" key="1">
    <source>
        <dbReference type="PROSITE" id="PS51340"/>
    </source>
</evidence>
<dbReference type="GO" id="GO:0030151">
    <property type="term" value="F:molybdenum ion binding"/>
    <property type="evidence" value="ECO:0007669"/>
    <property type="project" value="InterPro"/>
</dbReference>
<dbReference type="EMBL" id="QLMC01000009">
    <property type="protein sequence ID" value="RAJ91090.1"/>
    <property type="molecule type" value="Genomic_DNA"/>
</dbReference>
<dbReference type="InterPro" id="IPR005302">
    <property type="entry name" value="MoCF_Sase_C"/>
</dbReference>
<name>A0A327WIZ6_LARAB</name>
<feature type="domain" description="MOSC" evidence="1">
    <location>
        <begin position="1"/>
        <end position="118"/>
    </location>
</feature>
<dbReference type="GO" id="GO:0030170">
    <property type="term" value="F:pyridoxal phosphate binding"/>
    <property type="evidence" value="ECO:0007669"/>
    <property type="project" value="InterPro"/>
</dbReference>
<dbReference type="GO" id="GO:0003824">
    <property type="term" value="F:catalytic activity"/>
    <property type="evidence" value="ECO:0007669"/>
    <property type="project" value="InterPro"/>
</dbReference>
<organism evidence="2 3">
    <name type="scientific">Larkinella arboricola</name>
    <dbReference type="NCBI Taxonomy" id="643671"/>
    <lineage>
        <taxon>Bacteria</taxon>
        <taxon>Pseudomonadati</taxon>
        <taxon>Bacteroidota</taxon>
        <taxon>Cytophagia</taxon>
        <taxon>Cytophagales</taxon>
        <taxon>Spirosomataceae</taxon>
        <taxon>Larkinella</taxon>
    </lineage>
</organism>
<protein>
    <recommendedName>
        <fullName evidence="1">MOSC domain-containing protein</fullName>
    </recommendedName>
</protein>
<evidence type="ECO:0000313" key="3">
    <source>
        <dbReference type="Proteomes" id="UP000248790"/>
    </source>
</evidence>
<dbReference type="Proteomes" id="UP000248790">
    <property type="component" value="Unassembled WGS sequence"/>
</dbReference>
<gene>
    <name evidence="2" type="ORF">LX87_05307</name>
</gene>
<dbReference type="SUPFAM" id="SSF50800">
    <property type="entry name" value="PK beta-barrel domain-like"/>
    <property type="match status" value="1"/>
</dbReference>